<feature type="compositionally biased region" description="Basic and acidic residues" evidence="1">
    <location>
        <begin position="13"/>
        <end position="22"/>
    </location>
</feature>
<dbReference type="EMBL" id="BAABJA010000008">
    <property type="protein sequence ID" value="GAA4665075.1"/>
    <property type="molecule type" value="Genomic_DNA"/>
</dbReference>
<name>A0ABP8VJD9_9HYPH</name>
<evidence type="ECO:0000256" key="1">
    <source>
        <dbReference type="SAM" id="MobiDB-lite"/>
    </source>
</evidence>
<gene>
    <name evidence="2" type="ORF">GCM10023262_12410</name>
</gene>
<proteinExistence type="predicted"/>
<reference evidence="3" key="1">
    <citation type="journal article" date="2019" name="Int. J. Syst. Evol. Microbiol.">
        <title>The Global Catalogue of Microorganisms (GCM) 10K type strain sequencing project: providing services to taxonomists for standard genome sequencing and annotation.</title>
        <authorList>
            <consortium name="The Broad Institute Genomics Platform"/>
            <consortium name="The Broad Institute Genome Sequencing Center for Infectious Disease"/>
            <person name="Wu L."/>
            <person name="Ma J."/>
        </authorList>
    </citation>
    <scope>NUCLEOTIDE SEQUENCE [LARGE SCALE GENOMIC DNA]</scope>
    <source>
        <strain evidence="3">JCM 17714</strain>
    </source>
</reference>
<accession>A0ABP8VJD9</accession>
<protein>
    <submittedName>
        <fullName evidence="2">Uncharacterized protein</fullName>
    </submittedName>
</protein>
<dbReference type="Proteomes" id="UP001501699">
    <property type="component" value="Unassembled WGS sequence"/>
</dbReference>
<feature type="region of interest" description="Disordered" evidence="1">
    <location>
        <begin position="1"/>
        <end position="25"/>
    </location>
</feature>
<evidence type="ECO:0000313" key="2">
    <source>
        <dbReference type="EMBL" id="GAA4665075.1"/>
    </source>
</evidence>
<comment type="caution">
    <text evidence="2">The sequence shown here is derived from an EMBL/GenBank/DDBJ whole genome shotgun (WGS) entry which is preliminary data.</text>
</comment>
<keyword evidence="3" id="KW-1185">Reference proteome</keyword>
<sequence>MRTDSSRPLTVKELQKYPDKGSKQQICKQGNDISLQYFKRIREGGAFYIKSLTHPHHQPLSSKEKIDARAELSV</sequence>
<evidence type="ECO:0000313" key="3">
    <source>
        <dbReference type="Proteomes" id="UP001501699"/>
    </source>
</evidence>
<organism evidence="2 3">
    <name type="scientific">Bartonella pachyuromydis</name>
    <dbReference type="NCBI Taxonomy" id="931097"/>
    <lineage>
        <taxon>Bacteria</taxon>
        <taxon>Pseudomonadati</taxon>
        <taxon>Pseudomonadota</taxon>
        <taxon>Alphaproteobacteria</taxon>
        <taxon>Hyphomicrobiales</taxon>
        <taxon>Bartonellaceae</taxon>
        <taxon>Bartonella</taxon>
    </lineage>
</organism>